<evidence type="ECO:0000313" key="1">
    <source>
        <dbReference type="EMBL" id="KAK9806180.1"/>
    </source>
</evidence>
<accession>A0AAW1PD05</accession>
<dbReference type="AlphaFoldDB" id="A0AAW1PD05"/>
<proteinExistence type="predicted"/>
<dbReference type="InterPro" id="IPR019587">
    <property type="entry name" value="Polyketide_cyclase/dehydratase"/>
</dbReference>
<protein>
    <submittedName>
        <fullName evidence="1">Uncharacterized protein</fullName>
    </submittedName>
</protein>
<name>A0AAW1PD05_9CHLO</name>
<dbReference type="EMBL" id="JALJOR010000014">
    <property type="protein sequence ID" value="KAK9806180.1"/>
    <property type="molecule type" value="Genomic_DNA"/>
</dbReference>
<dbReference type="InterPro" id="IPR023393">
    <property type="entry name" value="START-like_dom_sf"/>
</dbReference>
<dbReference type="Gene3D" id="3.30.530.20">
    <property type="match status" value="1"/>
</dbReference>
<gene>
    <name evidence="1" type="ORF">WJX72_004599</name>
</gene>
<organism evidence="1 2">
    <name type="scientific">[Myrmecia] bisecta</name>
    <dbReference type="NCBI Taxonomy" id="41462"/>
    <lineage>
        <taxon>Eukaryota</taxon>
        <taxon>Viridiplantae</taxon>
        <taxon>Chlorophyta</taxon>
        <taxon>core chlorophytes</taxon>
        <taxon>Trebouxiophyceae</taxon>
        <taxon>Trebouxiales</taxon>
        <taxon>Trebouxiaceae</taxon>
        <taxon>Myrmecia</taxon>
    </lineage>
</organism>
<evidence type="ECO:0000313" key="2">
    <source>
        <dbReference type="Proteomes" id="UP001489004"/>
    </source>
</evidence>
<dbReference type="CDD" id="cd07812">
    <property type="entry name" value="SRPBCC"/>
    <property type="match status" value="1"/>
</dbReference>
<dbReference type="Pfam" id="PF10604">
    <property type="entry name" value="Polyketide_cyc2"/>
    <property type="match status" value="1"/>
</dbReference>
<reference evidence="1 2" key="1">
    <citation type="journal article" date="2024" name="Nat. Commun.">
        <title>Phylogenomics reveals the evolutionary origins of lichenization in chlorophyte algae.</title>
        <authorList>
            <person name="Puginier C."/>
            <person name="Libourel C."/>
            <person name="Otte J."/>
            <person name="Skaloud P."/>
            <person name="Haon M."/>
            <person name="Grisel S."/>
            <person name="Petersen M."/>
            <person name="Berrin J.G."/>
            <person name="Delaux P.M."/>
            <person name="Dal Grande F."/>
            <person name="Keller J."/>
        </authorList>
    </citation>
    <scope>NUCLEOTIDE SEQUENCE [LARGE SCALE GENOMIC DNA]</scope>
    <source>
        <strain evidence="1 2">SAG 2043</strain>
    </source>
</reference>
<dbReference type="SUPFAM" id="SSF55961">
    <property type="entry name" value="Bet v1-like"/>
    <property type="match status" value="1"/>
</dbReference>
<keyword evidence="2" id="KW-1185">Reference proteome</keyword>
<comment type="caution">
    <text evidence="1">The sequence shown here is derived from an EMBL/GenBank/DDBJ whole genome shotgun (WGS) entry which is preliminary data.</text>
</comment>
<dbReference type="Proteomes" id="UP001489004">
    <property type="component" value="Unassembled WGS sequence"/>
</dbReference>
<sequence length="152" mass="17283">MEPHVWQVQELVQASPASVWATLTDLTHPWSRSSSLEQLTTGPFGVGTKWRESRPLLFLRDRLTIEVTECQEQALLQYTMDDGFNLLLYTFTLHAVSERSTLVTCTVDCRMNRGTDSSPSERLARFMEKQDGTLVKRLKGFVEADPALLSVY</sequence>